<dbReference type="InterPro" id="IPR050204">
    <property type="entry name" value="AraC_XylS_family_regulators"/>
</dbReference>
<evidence type="ECO:0000313" key="6">
    <source>
        <dbReference type="Proteomes" id="UP000545386"/>
    </source>
</evidence>
<dbReference type="Gene3D" id="1.10.10.60">
    <property type="entry name" value="Homeodomain-like"/>
    <property type="match status" value="2"/>
</dbReference>
<dbReference type="InterPro" id="IPR018060">
    <property type="entry name" value="HTH_AraC"/>
</dbReference>
<keyword evidence="1" id="KW-0805">Transcription regulation</keyword>
<evidence type="ECO:0000256" key="1">
    <source>
        <dbReference type="ARBA" id="ARBA00023015"/>
    </source>
</evidence>
<dbReference type="EMBL" id="JACJUU010000012">
    <property type="protein sequence ID" value="MBC2770745.1"/>
    <property type="molecule type" value="Genomic_DNA"/>
</dbReference>
<protein>
    <submittedName>
        <fullName evidence="5">Helix-turn-helix transcriptional regulator</fullName>
    </submittedName>
</protein>
<reference evidence="5 6" key="1">
    <citation type="submission" date="2020-08" db="EMBL/GenBank/DDBJ databases">
        <title>Paraeoetvoesia sp. YC-7-48 draft genome sequence.</title>
        <authorList>
            <person name="Yao L."/>
        </authorList>
    </citation>
    <scope>NUCLEOTIDE SEQUENCE [LARGE SCALE GENOMIC DNA]</scope>
    <source>
        <strain evidence="6">YC-7-48</strain>
    </source>
</reference>
<comment type="caution">
    <text evidence="5">The sequence shown here is derived from an EMBL/GenBank/DDBJ whole genome shotgun (WGS) entry which is preliminary data.</text>
</comment>
<dbReference type="PROSITE" id="PS00041">
    <property type="entry name" value="HTH_ARAC_FAMILY_1"/>
    <property type="match status" value="1"/>
</dbReference>
<organism evidence="5 6">
    <name type="scientific">Pusillimonas minor</name>
    <dbReference type="NCBI Taxonomy" id="2697024"/>
    <lineage>
        <taxon>Bacteria</taxon>
        <taxon>Pseudomonadati</taxon>
        <taxon>Pseudomonadota</taxon>
        <taxon>Betaproteobacteria</taxon>
        <taxon>Burkholderiales</taxon>
        <taxon>Alcaligenaceae</taxon>
        <taxon>Pusillimonas</taxon>
    </lineage>
</organism>
<dbReference type="AlphaFoldDB" id="A0A842HVC9"/>
<dbReference type="RefSeq" id="WP_185780420.1">
    <property type="nucleotide sequence ID" value="NZ_JACJUU010000012.1"/>
</dbReference>
<keyword evidence="6" id="KW-1185">Reference proteome</keyword>
<proteinExistence type="predicted"/>
<dbReference type="PROSITE" id="PS01124">
    <property type="entry name" value="HTH_ARAC_FAMILY_2"/>
    <property type="match status" value="1"/>
</dbReference>
<evidence type="ECO:0000313" key="5">
    <source>
        <dbReference type="EMBL" id="MBC2770745.1"/>
    </source>
</evidence>
<dbReference type="PANTHER" id="PTHR46796:SF6">
    <property type="entry name" value="ARAC SUBFAMILY"/>
    <property type="match status" value="1"/>
</dbReference>
<sequence length="308" mass="33831">MASQAEFPSRETHRIASLAGNRLVVSSEGLGWRHVYASLATEQSWSATVPAVDHLCLAYCVAGSAHIRRRLPGTGQTHSADLRPRCFGTIPPNTESQWQVAGAPQVMLLYLRRTLVEQVVAEVYEGDMRRAEIRPILGESEPLLEQLALAVLSELRAPSGTGGRLYTDALAHTMAVQTLYALGDGVIRQRAQAAQSARISRQGVQRVLDYIDTALDQDLSLVALAGVADYSPHFFARAFKKQVGQSLHQYVVQRRIERARHLLLKSDQPISQIALLTGFSGQSHLTSVFRRLTGTTPAEFRATGLRVI</sequence>
<dbReference type="PANTHER" id="PTHR46796">
    <property type="entry name" value="HTH-TYPE TRANSCRIPTIONAL ACTIVATOR RHAS-RELATED"/>
    <property type="match status" value="1"/>
</dbReference>
<dbReference type="Pfam" id="PF12833">
    <property type="entry name" value="HTH_18"/>
    <property type="match status" value="1"/>
</dbReference>
<dbReference type="InterPro" id="IPR018062">
    <property type="entry name" value="HTH_AraC-typ_CS"/>
</dbReference>
<evidence type="ECO:0000256" key="2">
    <source>
        <dbReference type="ARBA" id="ARBA00023125"/>
    </source>
</evidence>
<dbReference type="SMART" id="SM00342">
    <property type="entry name" value="HTH_ARAC"/>
    <property type="match status" value="1"/>
</dbReference>
<evidence type="ECO:0000259" key="4">
    <source>
        <dbReference type="PROSITE" id="PS01124"/>
    </source>
</evidence>
<dbReference type="GO" id="GO:0043565">
    <property type="term" value="F:sequence-specific DNA binding"/>
    <property type="evidence" value="ECO:0007669"/>
    <property type="project" value="InterPro"/>
</dbReference>
<keyword evidence="3" id="KW-0804">Transcription</keyword>
<dbReference type="SUPFAM" id="SSF46689">
    <property type="entry name" value="Homeodomain-like"/>
    <property type="match status" value="2"/>
</dbReference>
<gene>
    <name evidence="5" type="ORF">GTU67_12585</name>
</gene>
<feature type="domain" description="HTH araC/xylS-type" evidence="4">
    <location>
        <begin position="205"/>
        <end position="303"/>
    </location>
</feature>
<accession>A0A842HVC9</accession>
<dbReference type="InterPro" id="IPR009057">
    <property type="entry name" value="Homeodomain-like_sf"/>
</dbReference>
<keyword evidence="2" id="KW-0238">DNA-binding</keyword>
<name>A0A842HVC9_9BURK</name>
<dbReference type="GO" id="GO:0003700">
    <property type="term" value="F:DNA-binding transcription factor activity"/>
    <property type="evidence" value="ECO:0007669"/>
    <property type="project" value="InterPro"/>
</dbReference>
<evidence type="ECO:0000256" key="3">
    <source>
        <dbReference type="ARBA" id="ARBA00023163"/>
    </source>
</evidence>
<dbReference type="Proteomes" id="UP000545386">
    <property type="component" value="Unassembled WGS sequence"/>
</dbReference>